<dbReference type="OrthoDB" id="10016252at2759"/>
<evidence type="ECO:0000256" key="2">
    <source>
        <dbReference type="ARBA" id="ARBA00022827"/>
    </source>
</evidence>
<evidence type="ECO:0000313" key="7">
    <source>
        <dbReference type="Proteomes" id="UP000053342"/>
    </source>
</evidence>
<feature type="domain" description="FAD-binding" evidence="5">
    <location>
        <begin position="25"/>
        <end position="241"/>
    </location>
</feature>
<dbReference type="SUPFAM" id="SSF51905">
    <property type="entry name" value="FAD/NAD(P)-binding domain"/>
    <property type="match status" value="1"/>
</dbReference>
<keyword evidence="2" id="KW-0274">FAD</keyword>
<dbReference type="VEuPathDB" id="FungiDB:PV06_09671"/>
<evidence type="ECO:0000256" key="4">
    <source>
        <dbReference type="SAM" id="Coils"/>
    </source>
</evidence>
<sequence>MSLDNTNDTTTKQDIKMDDGEEMTTEVIICGCGPTGALLSALLGRKSIPNVVIEREREIVTDPRGIALDEDGIRLLQEIGIYDKVYSEIGEPISHLWFTSGKDGLMTKPFMHVDLSTTHGGSGHVGGICHRQPVMEKYVRQSAMACPASELKLGCTVTQIEETDDHVRVKYTDDSMGGVEKSIKGKFLVGADGKTGFTRKMYLEKRGVVLESVPGYEYQETWVAVNYHMDLPTPETHPDFPLWRLGFTPQDVYDAFFPKNFRFIGNPDRPSVCGTFGLRKERLWRFEYVVDVDMGEDPQEMATYDKMAAVIFPYLTHPGKTYGLKDPVQYPIDCIHVLRSRPFSFSARSCNRWSVGRVILCGDAAHVMPPFGGQGIASGFRDAAGIAWRLVLACRSTCTSSTTVPYERLFSGWCLERKQQLDKSIASTVANGELTTARNPFKIFVRDWILWFMRLVPSVRRRLELGGRGGPMARYRYVDGMAFLPDLRGGRQLAQGYCKAVSSGSRFVVDADDDVDFTDNVIFRPESTSFLRLLVLVDDLDQLESTRNELNRSKIEQLSNNEVKMEEVCYLIMSPGVGVGDGVDARADVKVSSNNATAVESTNIQTQKRVYRVATGEEFEASGLCDNRPPPVGYDMFRIKTDLEGAKYVLVRPDRFTFAACHSVQELAEACKRIEGVFFSGV</sequence>
<evidence type="ECO:0000256" key="1">
    <source>
        <dbReference type="ARBA" id="ARBA00022630"/>
    </source>
</evidence>
<feature type="domain" description="FAD-binding" evidence="5">
    <location>
        <begin position="339"/>
        <end position="400"/>
    </location>
</feature>
<feature type="coiled-coil region" evidence="4">
    <location>
        <begin position="533"/>
        <end position="560"/>
    </location>
</feature>
<dbReference type="RefSeq" id="XP_016258938.1">
    <property type="nucleotide sequence ID" value="XM_016411131.1"/>
</dbReference>
<evidence type="ECO:0000256" key="3">
    <source>
        <dbReference type="ARBA" id="ARBA00023002"/>
    </source>
</evidence>
<dbReference type="GeneID" id="27361745"/>
<dbReference type="HOGENOM" id="CLU_026314_0_0_1"/>
<dbReference type="STRING" id="215243.A0A0D2BMP8"/>
<keyword evidence="4" id="KW-0175">Coiled coil</keyword>
<dbReference type="Gene3D" id="3.50.50.60">
    <property type="entry name" value="FAD/NAD(P)-binding domain"/>
    <property type="match status" value="2"/>
</dbReference>
<dbReference type="PANTHER" id="PTHR43476">
    <property type="entry name" value="3-(3-HYDROXY-PHENYL)PROPIONATE/3-HYDROXYCINNAMIC ACID HYDROXYLASE"/>
    <property type="match status" value="1"/>
</dbReference>
<dbReference type="GO" id="GO:0008688">
    <property type="term" value="F:3-(3-hydroxyphenyl)propionate hydroxylase activity"/>
    <property type="evidence" value="ECO:0007669"/>
    <property type="project" value="TreeGrafter"/>
</dbReference>
<reference evidence="6 7" key="1">
    <citation type="submission" date="2015-01" db="EMBL/GenBank/DDBJ databases">
        <title>The Genome Sequence of Exophiala oligosperma CBS72588.</title>
        <authorList>
            <consortium name="The Broad Institute Genomics Platform"/>
            <person name="Cuomo C."/>
            <person name="de Hoog S."/>
            <person name="Gorbushina A."/>
            <person name="Stielow B."/>
            <person name="Teixiera M."/>
            <person name="Abouelleil A."/>
            <person name="Chapman S.B."/>
            <person name="Priest M."/>
            <person name="Young S.K."/>
            <person name="Wortman J."/>
            <person name="Nusbaum C."/>
            <person name="Birren B."/>
        </authorList>
    </citation>
    <scope>NUCLEOTIDE SEQUENCE [LARGE SCALE GENOMIC DNA]</scope>
    <source>
        <strain evidence="6 7">CBS 72588</strain>
    </source>
</reference>
<dbReference type="InterPro" id="IPR050631">
    <property type="entry name" value="PheA/TfdB_FAD_monoxygenase"/>
</dbReference>
<evidence type="ECO:0000259" key="5">
    <source>
        <dbReference type="Pfam" id="PF01494"/>
    </source>
</evidence>
<dbReference type="GO" id="GO:0071949">
    <property type="term" value="F:FAD binding"/>
    <property type="evidence" value="ECO:0007669"/>
    <property type="project" value="InterPro"/>
</dbReference>
<dbReference type="EMBL" id="KN847341">
    <property type="protein sequence ID" value="KIW38722.1"/>
    <property type="molecule type" value="Genomic_DNA"/>
</dbReference>
<dbReference type="PRINTS" id="PR00420">
    <property type="entry name" value="RNGMNOXGNASE"/>
</dbReference>
<dbReference type="GO" id="GO:0019622">
    <property type="term" value="P:3-(3-hydroxy)phenylpropionate catabolic process"/>
    <property type="evidence" value="ECO:0007669"/>
    <property type="project" value="TreeGrafter"/>
</dbReference>
<keyword evidence="3" id="KW-0560">Oxidoreductase</keyword>
<dbReference type="PANTHER" id="PTHR43476:SF3">
    <property type="entry name" value="FAD-BINDING MONOOXYGENASE"/>
    <property type="match status" value="1"/>
</dbReference>
<dbReference type="AlphaFoldDB" id="A0A0D2BMP8"/>
<gene>
    <name evidence="6" type="ORF">PV06_09671</name>
</gene>
<dbReference type="Proteomes" id="UP000053342">
    <property type="component" value="Unassembled WGS sequence"/>
</dbReference>
<protein>
    <recommendedName>
        <fullName evidence="5">FAD-binding domain-containing protein</fullName>
    </recommendedName>
</protein>
<dbReference type="Pfam" id="PF01494">
    <property type="entry name" value="FAD_binding_3"/>
    <property type="match status" value="2"/>
</dbReference>
<keyword evidence="1" id="KW-0285">Flavoprotein</keyword>
<name>A0A0D2BMP8_9EURO</name>
<dbReference type="InterPro" id="IPR036188">
    <property type="entry name" value="FAD/NAD-bd_sf"/>
</dbReference>
<dbReference type="InterPro" id="IPR002938">
    <property type="entry name" value="FAD-bd"/>
</dbReference>
<organism evidence="6 7">
    <name type="scientific">Exophiala oligosperma</name>
    <dbReference type="NCBI Taxonomy" id="215243"/>
    <lineage>
        <taxon>Eukaryota</taxon>
        <taxon>Fungi</taxon>
        <taxon>Dikarya</taxon>
        <taxon>Ascomycota</taxon>
        <taxon>Pezizomycotina</taxon>
        <taxon>Eurotiomycetes</taxon>
        <taxon>Chaetothyriomycetidae</taxon>
        <taxon>Chaetothyriales</taxon>
        <taxon>Herpotrichiellaceae</taxon>
        <taxon>Exophiala</taxon>
    </lineage>
</organism>
<proteinExistence type="predicted"/>
<evidence type="ECO:0000313" key="6">
    <source>
        <dbReference type="EMBL" id="KIW38722.1"/>
    </source>
</evidence>
<keyword evidence="7" id="KW-1185">Reference proteome</keyword>
<accession>A0A0D2BMP8</accession>